<evidence type="ECO:0000259" key="4">
    <source>
        <dbReference type="Pfam" id="PF13193"/>
    </source>
</evidence>
<dbReference type="Pfam" id="PF00501">
    <property type="entry name" value="AMP-binding"/>
    <property type="match status" value="1"/>
</dbReference>
<keyword evidence="2 5" id="KW-0436">Ligase</keyword>
<evidence type="ECO:0000259" key="3">
    <source>
        <dbReference type="Pfam" id="PF00501"/>
    </source>
</evidence>
<dbReference type="Proteomes" id="UP000000954">
    <property type="component" value="Chromosome"/>
</dbReference>
<dbReference type="PANTHER" id="PTHR43201">
    <property type="entry name" value="ACYL-COA SYNTHETASE"/>
    <property type="match status" value="1"/>
</dbReference>
<evidence type="ECO:0000256" key="1">
    <source>
        <dbReference type="ARBA" id="ARBA00006432"/>
    </source>
</evidence>
<dbReference type="InterPro" id="IPR000873">
    <property type="entry name" value="AMP-dep_synth/lig_dom"/>
</dbReference>
<dbReference type="PANTHER" id="PTHR43201:SF5">
    <property type="entry name" value="MEDIUM-CHAIN ACYL-COA LIGASE ACSF2, MITOCHONDRIAL"/>
    <property type="match status" value="1"/>
</dbReference>
<dbReference type="OrthoDB" id="9803968at2"/>
<dbReference type="InterPro" id="IPR025110">
    <property type="entry name" value="AMP-bd_C"/>
</dbReference>
<evidence type="ECO:0000313" key="6">
    <source>
        <dbReference type="Proteomes" id="UP000000954"/>
    </source>
</evidence>
<name>C7MNT0_CRYCD</name>
<dbReference type="eggNOG" id="COG0318">
    <property type="taxonomic scope" value="Bacteria"/>
</dbReference>
<evidence type="ECO:0000313" key="5">
    <source>
        <dbReference type="EMBL" id="ACU94570.1"/>
    </source>
</evidence>
<dbReference type="STRING" id="469378.Ccur_08690"/>
<gene>
    <name evidence="5" type="ordered locus">Ccur_08690</name>
</gene>
<dbReference type="InterPro" id="IPR042099">
    <property type="entry name" value="ANL_N_sf"/>
</dbReference>
<dbReference type="Gene3D" id="3.30.300.30">
    <property type="match status" value="1"/>
</dbReference>
<dbReference type="HOGENOM" id="CLU_000022_59_7_11"/>
<dbReference type="KEGG" id="ccu:Ccur_08690"/>
<dbReference type="AlphaFoldDB" id="C7MNT0"/>
<dbReference type="Gene3D" id="3.40.50.12780">
    <property type="entry name" value="N-terminal domain of ligase-like"/>
    <property type="match status" value="1"/>
</dbReference>
<feature type="domain" description="AMP-dependent synthetase/ligase" evidence="3">
    <location>
        <begin position="31"/>
        <end position="397"/>
    </location>
</feature>
<dbReference type="GO" id="GO:0006631">
    <property type="term" value="P:fatty acid metabolic process"/>
    <property type="evidence" value="ECO:0007669"/>
    <property type="project" value="TreeGrafter"/>
</dbReference>
<proteinExistence type="inferred from homology"/>
<keyword evidence="6" id="KW-1185">Reference proteome</keyword>
<dbReference type="Pfam" id="PF13193">
    <property type="entry name" value="AMP-binding_C"/>
    <property type="match status" value="1"/>
</dbReference>
<dbReference type="GO" id="GO:0031956">
    <property type="term" value="F:medium-chain fatty acid-CoA ligase activity"/>
    <property type="evidence" value="ECO:0007669"/>
    <property type="project" value="TreeGrafter"/>
</dbReference>
<organism evidence="5 6">
    <name type="scientific">Cryptobacterium curtum (strain ATCC 700683 / DSM 15641 / CCUG 43107 / 12-3)</name>
    <dbReference type="NCBI Taxonomy" id="469378"/>
    <lineage>
        <taxon>Bacteria</taxon>
        <taxon>Bacillati</taxon>
        <taxon>Actinomycetota</taxon>
        <taxon>Coriobacteriia</taxon>
        <taxon>Eggerthellales</taxon>
        <taxon>Eggerthellaceae</taxon>
        <taxon>Cryptobacterium</taxon>
    </lineage>
</organism>
<sequence length="550" mass="61190">MISGLDIDEDRKRLYYAQGWWRNTTLCDEWAHRVEQSPHSTYIKDETSSYTYGQVDDAAERLSLWLSQQGVKNGDVVTFQMPKWAEFAIVYVACLKVGAVMYPVDVRGGHDSLSQALNFTNSVVYIGPTYYHKRNYELEFHAIAHEVPHLRGALFIDKERPSLPADWSLSQVLENGETLQASCPAAADDVACILATSGSTGTPKRALLTHNNILFAERSYLSVLNLTSNDIVWMPSPLNHATGFFHGLIATMLAGGSVVLQQHYRPDTAAELIRREKCTWSHGATPFIFDLLNHLDSSKTEVPTLRFFLCGGAPVPSDLIQHAWEHHILLCESYGSTESIPHTYVPLDKCLEWNGAFSGIPYEGIEVKVVDEHRREVALGVQGEECSRGPQVFVGYLNEPERTARVLDADGWFYSGDLCTIDSAGRIRINGRKKEIIIRGGENISATEVDEHLNGCPGIGAHATIGCPDERLGERICTFVVPTGTQTPTVADVTSWLATQEVPKRIWPERIETIDALPLTPTGKIQRYKLIEELLRRLGASSHTTDSRGN</sequence>
<evidence type="ECO:0000256" key="2">
    <source>
        <dbReference type="ARBA" id="ARBA00022598"/>
    </source>
</evidence>
<dbReference type="InterPro" id="IPR045851">
    <property type="entry name" value="AMP-bd_C_sf"/>
</dbReference>
<dbReference type="SUPFAM" id="SSF56801">
    <property type="entry name" value="Acetyl-CoA synthetase-like"/>
    <property type="match status" value="1"/>
</dbReference>
<dbReference type="PROSITE" id="PS00455">
    <property type="entry name" value="AMP_BINDING"/>
    <property type="match status" value="1"/>
</dbReference>
<dbReference type="EMBL" id="CP001682">
    <property type="protein sequence ID" value="ACU94570.1"/>
    <property type="molecule type" value="Genomic_DNA"/>
</dbReference>
<accession>C7MNT0</accession>
<dbReference type="NCBIfam" id="NF004758">
    <property type="entry name" value="PRK06087.1"/>
    <property type="match status" value="1"/>
</dbReference>
<dbReference type="InterPro" id="IPR020845">
    <property type="entry name" value="AMP-binding_CS"/>
</dbReference>
<comment type="similarity">
    <text evidence="1">Belongs to the ATP-dependent AMP-binding enzyme family.</text>
</comment>
<reference evidence="5 6" key="1">
    <citation type="journal article" date="2009" name="Stand. Genomic Sci.">
        <title>Complete genome sequence of Cryptobacterium curtum type strain (12-3).</title>
        <authorList>
            <person name="Mavrommatis K."/>
            <person name="Pukall R."/>
            <person name="Rohde C."/>
            <person name="Chen F."/>
            <person name="Sims D."/>
            <person name="Brettin T."/>
            <person name="Kuske C."/>
            <person name="Detter J.C."/>
            <person name="Han C."/>
            <person name="Lapidus A."/>
            <person name="Copeland A."/>
            <person name="Glavina Del Rio T."/>
            <person name="Nolan M."/>
            <person name="Lucas S."/>
            <person name="Tice H."/>
            <person name="Cheng J.F."/>
            <person name="Bruce D."/>
            <person name="Goodwin L."/>
            <person name="Pitluck S."/>
            <person name="Ovchinnikova G."/>
            <person name="Pati A."/>
            <person name="Ivanova N."/>
            <person name="Chen A."/>
            <person name="Palaniappan K."/>
            <person name="Chain P."/>
            <person name="D'haeseleer P."/>
            <person name="Goker M."/>
            <person name="Bristow J."/>
            <person name="Eisen J.A."/>
            <person name="Markowitz V."/>
            <person name="Hugenholtz P."/>
            <person name="Rohde M."/>
            <person name="Klenk H.P."/>
            <person name="Kyrpides N.C."/>
        </authorList>
    </citation>
    <scope>NUCLEOTIDE SEQUENCE [LARGE SCALE GENOMIC DNA]</scope>
    <source>
        <strain evidence="6">ATCC 700683 / DSM 15641 / 12-3</strain>
    </source>
</reference>
<feature type="domain" description="AMP-binding enzyme C-terminal" evidence="4">
    <location>
        <begin position="448"/>
        <end position="524"/>
    </location>
</feature>
<protein>
    <submittedName>
        <fullName evidence="5">Acyl-CoA synthetase (AMP-forming)/AMP-acid ligase II</fullName>
    </submittedName>
</protein>